<evidence type="ECO:0000259" key="4">
    <source>
        <dbReference type="Pfam" id="PF00294"/>
    </source>
</evidence>
<evidence type="ECO:0000313" key="6">
    <source>
        <dbReference type="Proteomes" id="UP001596380"/>
    </source>
</evidence>
<evidence type="ECO:0000256" key="3">
    <source>
        <dbReference type="ARBA" id="ARBA00022777"/>
    </source>
</evidence>
<organism evidence="5 6">
    <name type="scientific">Actinomadura yumaensis</name>
    <dbReference type="NCBI Taxonomy" id="111807"/>
    <lineage>
        <taxon>Bacteria</taxon>
        <taxon>Bacillati</taxon>
        <taxon>Actinomycetota</taxon>
        <taxon>Actinomycetes</taxon>
        <taxon>Streptosporangiales</taxon>
        <taxon>Thermomonosporaceae</taxon>
        <taxon>Actinomadura</taxon>
    </lineage>
</organism>
<accession>A0ABW2CEQ9</accession>
<evidence type="ECO:0000256" key="2">
    <source>
        <dbReference type="ARBA" id="ARBA00022679"/>
    </source>
</evidence>
<keyword evidence="6" id="KW-1185">Reference proteome</keyword>
<dbReference type="InterPro" id="IPR052700">
    <property type="entry name" value="Carb_kinase_PfkB-like"/>
</dbReference>
<dbReference type="SUPFAM" id="SSF53613">
    <property type="entry name" value="Ribokinase-like"/>
    <property type="match status" value="1"/>
</dbReference>
<comment type="similarity">
    <text evidence="1">Belongs to the carbohydrate kinase PfkB family.</text>
</comment>
<dbReference type="Gene3D" id="3.40.1190.20">
    <property type="match status" value="1"/>
</dbReference>
<dbReference type="EMBL" id="JBHSXS010000002">
    <property type="protein sequence ID" value="MFC6879341.1"/>
    <property type="molecule type" value="Genomic_DNA"/>
</dbReference>
<dbReference type="InterPro" id="IPR011611">
    <property type="entry name" value="PfkB_dom"/>
</dbReference>
<dbReference type="InterPro" id="IPR029056">
    <property type="entry name" value="Ribokinase-like"/>
</dbReference>
<protein>
    <submittedName>
        <fullName evidence="5">Sugar kinase</fullName>
    </submittedName>
</protein>
<dbReference type="PROSITE" id="PS00584">
    <property type="entry name" value="PFKB_KINASES_2"/>
    <property type="match status" value="1"/>
</dbReference>
<feature type="domain" description="Carbohydrate kinase PfkB" evidence="4">
    <location>
        <begin position="3"/>
        <end position="297"/>
    </location>
</feature>
<keyword evidence="2" id="KW-0808">Transferase</keyword>
<evidence type="ECO:0000313" key="5">
    <source>
        <dbReference type="EMBL" id="MFC6879341.1"/>
    </source>
</evidence>
<dbReference type="GO" id="GO:0016301">
    <property type="term" value="F:kinase activity"/>
    <property type="evidence" value="ECO:0007669"/>
    <property type="project" value="UniProtKB-KW"/>
</dbReference>
<gene>
    <name evidence="5" type="ORF">ACFQKB_06130</name>
</gene>
<dbReference type="PANTHER" id="PTHR43320:SF2">
    <property type="entry name" value="2-DEHYDRO-3-DEOXYGLUCONOKINASE_2-DEHYDRO-3-DEOXYGALACTONOKINASE"/>
    <property type="match status" value="1"/>
</dbReference>
<dbReference type="Pfam" id="PF00294">
    <property type="entry name" value="PfkB"/>
    <property type="match status" value="1"/>
</dbReference>
<dbReference type="CDD" id="cd01166">
    <property type="entry name" value="KdgK"/>
    <property type="match status" value="1"/>
</dbReference>
<name>A0ABW2CEQ9_9ACTN</name>
<reference evidence="6" key="1">
    <citation type="journal article" date="2019" name="Int. J. Syst. Evol. Microbiol.">
        <title>The Global Catalogue of Microorganisms (GCM) 10K type strain sequencing project: providing services to taxonomists for standard genome sequencing and annotation.</title>
        <authorList>
            <consortium name="The Broad Institute Genomics Platform"/>
            <consortium name="The Broad Institute Genome Sequencing Center for Infectious Disease"/>
            <person name="Wu L."/>
            <person name="Ma J."/>
        </authorList>
    </citation>
    <scope>NUCLEOTIDE SEQUENCE [LARGE SCALE GENOMIC DNA]</scope>
    <source>
        <strain evidence="6">JCM 3369</strain>
    </source>
</reference>
<dbReference type="InterPro" id="IPR002173">
    <property type="entry name" value="Carboh/pur_kinase_PfkB_CS"/>
</dbReference>
<evidence type="ECO:0000256" key="1">
    <source>
        <dbReference type="ARBA" id="ARBA00010688"/>
    </source>
</evidence>
<dbReference type="PANTHER" id="PTHR43320">
    <property type="entry name" value="SUGAR KINASE"/>
    <property type="match status" value="1"/>
</dbReference>
<proteinExistence type="inferred from homology"/>
<dbReference type="RefSeq" id="WP_160823983.1">
    <property type="nucleotide sequence ID" value="NZ_JBHSXE010000001.1"/>
</dbReference>
<comment type="caution">
    <text evidence="5">The sequence shown here is derived from an EMBL/GenBank/DDBJ whole genome shotgun (WGS) entry which is preliminary data.</text>
</comment>
<dbReference type="Proteomes" id="UP001596380">
    <property type="component" value="Unassembled WGS sequence"/>
</dbReference>
<keyword evidence="3 5" id="KW-0418">Kinase</keyword>
<sequence>MTVVAVGESLGLLRAEESGSLATVDRLRLTFGGAESNVAIGVSRLGGSARWIGRVGRDVIGDRIVRELRAEGVEVHAGIDADRPTALMLKESPVPAMSRVLYYRGDSAGSRLGPADIPAGLVQANDVLHVSGITASLSASAEKAVHHAIDIARANDALVSFDVNHRATLRRHRAAADIYREVAQRADIIFAGLDEASLLTGAAATAEATARELGRIGAGQIVVKLGADGCLALEGGELHARSAVPVDPVDTVGAGDAFVAGYLAELQLGGSMDARLATAVTAGAFACLSTGDWEGLPRRGDLDLLGAVDPVMR</sequence>